<dbReference type="EMBL" id="MU274900">
    <property type="protein sequence ID" value="KAI0094552.1"/>
    <property type="molecule type" value="Genomic_DNA"/>
</dbReference>
<keyword evidence="2" id="KW-1185">Reference proteome</keyword>
<name>A0ACB8UJE3_9APHY</name>
<reference evidence="1" key="1">
    <citation type="journal article" date="2021" name="Environ. Microbiol.">
        <title>Gene family expansions and transcriptome signatures uncover fungal adaptations to wood decay.</title>
        <authorList>
            <person name="Hage H."/>
            <person name="Miyauchi S."/>
            <person name="Viragh M."/>
            <person name="Drula E."/>
            <person name="Min B."/>
            <person name="Chaduli D."/>
            <person name="Navarro D."/>
            <person name="Favel A."/>
            <person name="Norest M."/>
            <person name="Lesage-Meessen L."/>
            <person name="Balint B."/>
            <person name="Merenyi Z."/>
            <person name="de Eugenio L."/>
            <person name="Morin E."/>
            <person name="Martinez A.T."/>
            <person name="Baldrian P."/>
            <person name="Stursova M."/>
            <person name="Martinez M.J."/>
            <person name="Novotny C."/>
            <person name="Magnuson J.K."/>
            <person name="Spatafora J.W."/>
            <person name="Maurice S."/>
            <person name="Pangilinan J."/>
            <person name="Andreopoulos W."/>
            <person name="LaButti K."/>
            <person name="Hundley H."/>
            <person name="Na H."/>
            <person name="Kuo A."/>
            <person name="Barry K."/>
            <person name="Lipzen A."/>
            <person name="Henrissat B."/>
            <person name="Riley R."/>
            <person name="Ahrendt S."/>
            <person name="Nagy L.G."/>
            <person name="Grigoriev I.V."/>
            <person name="Martin F."/>
            <person name="Rosso M.N."/>
        </authorList>
    </citation>
    <scope>NUCLEOTIDE SEQUENCE</scope>
    <source>
        <strain evidence="1">CBS 384.51</strain>
    </source>
</reference>
<organism evidence="1 2">
    <name type="scientific">Irpex rosettiformis</name>
    <dbReference type="NCBI Taxonomy" id="378272"/>
    <lineage>
        <taxon>Eukaryota</taxon>
        <taxon>Fungi</taxon>
        <taxon>Dikarya</taxon>
        <taxon>Basidiomycota</taxon>
        <taxon>Agaricomycotina</taxon>
        <taxon>Agaricomycetes</taxon>
        <taxon>Polyporales</taxon>
        <taxon>Irpicaceae</taxon>
        <taxon>Irpex</taxon>
    </lineage>
</organism>
<evidence type="ECO:0000313" key="2">
    <source>
        <dbReference type="Proteomes" id="UP001055072"/>
    </source>
</evidence>
<protein>
    <submittedName>
        <fullName evidence="1">Uncharacterized protein</fullName>
    </submittedName>
</protein>
<accession>A0ACB8UJE3</accession>
<sequence>MLDITIAVVAPPVHGGSHHLALGAVPTHCHPDRRAALPRIVYMWLACRVLDRERLARHRPSSRETLKARSTDQALRHVLGHGASKLLRGGRSRSRHSLPFWASVVHIYRHDRAHTPEITHRDAHKWLLYPSIFHQPAFNTLSHHFHLCLAVATASMTQSNPLKIDGHRKAQPI</sequence>
<gene>
    <name evidence="1" type="ORF">BDY19DRAFT_913372</name>
</gene>
<dbReference type="Proteomes" id="UP001055072">
    <property type="component" value="Unassembled WGS sequence"/>
</dbReference>
<proteinExistence type="predicted"/>
<comment type="caution">
    <text evidence="1">The sequence shown here is derived from an EMBL/GenBank/DDBJ whole genome shotgun (WGS) entry which is preliminary data.</text>
</comment>
<evidence type="ECO:0000313" key="1">
    <source>
        <dbReference type="EMBL" id="KAI0094552.1"/>
    </source>
</evidence>